<gene>
    <name evidence="1" type="ORF">GU243_21095</name>
</gene>
<name>A0A6P1NTQ4_9MICC</name>
<keyword evidence="2" id="KW-1185">Reference proteome</keyword>
<protein>
    <submittedName>
        <fullName evidence="1">Uncharacterized protein</fullName>
    </submittedName>
</protein>
<evidence type="ECO:0000313" key="1">
    <source>
        <dbReference type="EMBL" id="QHK21760.1"/>
    </source>
</evidence>
<reference evidence="1 2" key="1">
    <citation type="submission" date="2020-01" db="EMBL/GenBank/DDBJ databases">
        <title>Pseudarthrobacter psychrotolerans sp. nov., isolated from antarctic soil.</title>
        <authorList>
            <person name="Shin Y."/>
            <person name="Park W."/>
        </authorList>
    </citation>
    <scope>NUCLEOTIDE SEQUENCE [LARGE SCALE GENOMIC DNA]</scope>
    <source>
        <strain evidence="1 2">YJ56</strain>
    </source>
</reference>
<proteinExistence type="predicted"/>
<dbReference type="AlphaFoldDB" id="A0A6P1NTQ4"/>
<organism evidence="1 2">
    <name type="scientific">Pseudarthrobacter psychrotolerans</name>
    <dbReference type="NCBI Taxonomy" id="2697569"/>
    <lineage>
        <taxon>Bacteria</taxon>
        <taxon>Bacillati</taxon>
        <taxon>Actinomycetota</taxon>
        <taxon>Actinomycetes</taxon>
        <taxon>Micrococcales</taxon>
        <taxon>Micrococcaceae</taxon>
        <taxon>Pseudarthrobacter</taxon>
    </lineage>
</organism>
<dbReference type="EMBL" id="CP047898">
    <property type="protein sequence ID" value="QHK21760.1"/>
    <property type="molecule type" value="Genomic_DNA"/>
</dbReference>
<accession>A0A6P1NTQ4</accession>
<sequence length="47" mass="5332">MGKNQHSELEGQTSINELLDKPIGDTHIQLVLPIHVQLRPGEFRRVS</sequence>
<dbReference type="KEGG" id="psey:GU243_21095"/>
<dbReference type="Proteomes" id="UP000464186">
    <property type="component" value="Chromosome"/>
</dbReference>
<evidence type="ECO:0000313" key="2">
    <source>
        <dbReference type="Proteomes" id="UP000464186"/>
    </source>
</evidence>